<dbReference type="AlphaFoldDB" id="A0A9P9KXS7"/>
<comment type="caution">
    <text evidence="1">The sequence shown here is derived from an EMBL/GenBank/DDBJ whole genome shotgun (WGS) entry which is preliminary data.</text>
</comment>
<dbReference type="EMBL" id="JAGMUX010000001">
    <property type="protein sequence ID" value="KAH7270765.1"/>
    <property type="molecule type" value="Genomic_DNA"/>
</dbReference>
<gene>
    <name evidence="1" type="ORF">BKA55DRAFT_59527</name>
</gene>
<evidence type="ECO:0000313" key="2">
    <source>
        <dbReference type="Proteomes" id="UP000720189"/>
    </source>
</evidence>
<accession>A0A9P9KXS7</accession>
<reference evidence="1" key="1">
    <citation type="journal article" date="2021" name="Nat. Commun.">
        <title>Genetic determinants of endophytism in the Arabidopsis root mycobiome.</title>
        <authorList>
            <person name="Mesny F."/>
            <person name="Miyauchi S."/>
            <person name="Thiergart T."/>
            <person name="Pickel B."/>
            <person name="Atanasova L."/>
            <person name="Karlsson M."/>
            <person name="Huettel B."/>
            <person name="Barry K.W."/>
            <person name="Haridas S."/>
            <person name="Chen C."/>
            <person name="Bauer D."/>
            <person name="Andreopoulos W."/>
            <person name="Pangilinan J."/>
            <person name="LaButti K."/>
            <person name="Riley R."/>
            <person name="Lipzen A."/>
            <person name="Clum A."/>
            <person name="Drula E."/>
            <person name="Henrissat B."/>
            <person name="Kohler A."/>
            <person name="Grigoriev I.V."/>
            <person name="Martin F.M."/>
            <person name="Hacquard S."/>
        </authorList>
    </citation>
    <scope>NUCLEOTIDE SEQUENCE</scope>
    <source>
        <strain evidence="1">MPI-CAGE-AT-0023</strain>
    </source>
</reference>
<sequence>MNQYGFERGSRSVEMSIDVVDVKNAGSRVRSGRNLAGCGAVLMLFLQAGSGEGRACVRCGAGLDGTEVHASGSFCCWKLNCSLTCRCRSACHWLRDPR</sequence>
<evidence type="ECO:0000313" key="1">
    <source>
        <dbReference type="EMBL" id="KAH7270765.1"/>
    </source>
</evidence>
<proteinExistence type="predicted"/>
<dbReference type="RefSeq" id="XP_046057533.1">
    <property type="nucleotide sequence ID" value="XM_046195780.1"/>
</dbReference>
<name>A0A9P9KXS7_FUSRE</name>
<keyword evidence="2" id="KW-1185">Reference proteome</keyword>
<dbReference type="GeneID" id="70225734"/>
<protein>
    <submittedName>
        <fullName evidence="1">Uncharacterized protein</fullName>
    </submittedName>
</protein>
<organism evidence="1 2">
    <name type="scientific">Fusarium redolens</name>
    <dbReference type="NCBI Taxonomy" id="48865"/>
    <lineage>
        <taxon>Eukaryota</taxon>
        <taxon>Fungi</taxon>
        <taxon>Dikarya</taxon>
        <taxon>Ascomycota</taxon>
        <taxon>Pezizomycotina</taxon>
        <taxon>Sordariomycetes</taxon>
        <taxon>Hypocreomycetidae</taxon>
        <taxon>Hypocreales</taxon>
        <taxon>Nectriaceae</taxon>
        <taxon>Fusarium</taxon>
        <taxon>Fusarium redolens species complex</taxon>
    </lineage>
</organism>
<dbReference type="Proteomes" id="UP000720189">
    <property type="component" value="Unassembled WGS sequence"/>
</dbReference>